<feature type="region of interest" description="Disordered" evidence="1">
    <location>
        <begin position="116"/>
        <end position="140"/>
    </location>
</feature>
<evidence type="ECO:0000313" key="3">
    <source>
        <dbReference type="Proteomes" id="UP000053558"/>
    </source>
</evidence>
<evidence type="ECO:0000313" key="2">
    <source>
        <dbReference type="EMBL" id="EIW77234.1"/>
    </source>
</evidence>
<feature type="region of interest" description="Disordered" evidence="1">
    <location>
        <begin position="1"/>
        <end position="23"/>
    </location>
</feature>
<dbReference type="AlphaFoldDB" id="A0A5M3MEK8"/>
<name>A0A5M3MEK8_CONPW</name>
<evidence type="ECO:0000256" key="1">
    <source>
        <dbReference type="SAM" id="MobiDB-lite"/>
    </source>
</evidence>
<accession>A0A5M3MEK8</accession>
<dbReference type="KEGG" id="cput:CONPUDRAFT_168225"/>
<comment type="caution">
    <text evidence="2">The sequence shown here is derived from an EMBL/GenBank/DDBJ whole genome shotgun (WGS) entry which is preliminary data.</text>
</comment>
<dbReference type="RefSeq" id="XP_007772646.1">
    <property type="nucleotide sequence ID" value="XM_007774456.1"/>
</dbReference>
<gene>
    <name evidence="2" type="ORF">CONPUDRAFT_168225</name>
</gene>
<keyword evidence="3" id="KW-1185">Reference proteome</keyword>
<protein>
    <submittedName>
        <fullName evidence="2">Uncharacterized protein</fullName>
    </submittedName>
</protein>
<dbReference type="Proteomes" id="UP000053558">
    <property type="component" value="Unassembled WGS sequence"/>
</dbReference>
<proteinExistence type="predicted"/>
<dbReference type="GeneID" id="19205944"/>
<organism evidence="2 3">
    <name type="scientific">Coniophora puteana (strain RWD-64-598)</name>
    <name type="common">Brown rot fungus</name>
    <dbReference type="NCBI Taxonomy" id="741705"/>
    <lineage>
        <taxon>Eukaryota</taxon>
        <taxon>Fungi</taxon>
        <taxon>Dikarya</taxon>
        <taxon>Basidiomycota</taxon>
        <taxon>Agaricomycotina</taxon>
        <taxon>Agaricomycetes</taxon>
        <taxon>Agaricomycetidae</taxon>
        <taxon>Boletales</taxon>
        <taxon>Coniophorineae</taxon>
        <taxon>Coniophoraceae</taxon>
        <taxon>Coniophora</taxon>
    </lineage>
</organism>
<reference evidence="3" key="1">
    <citation type="journal article" date="2012" name="Science">
        <title>The Paleozoic origin of enzymatic lignin decomposition reconstructed from 31 fungal genomes.</title>
        <authorList>
            <person name="Floudas D."/>
            <person name="Binder M."/>
            <person name="Riley R."/>
            <person name="Barry K."/>
            <person name="Blanchette R.A."/>
            <person name="Henrissat B."/>
            <person name="Martinez A.T."/>
            <person name="Otillar R."/>
            <person name="Spatafora J.W."/>
            <person name="Yadav J.S."/>
            <person name="Aerts A."/>
            <person name="Benoit I."/>
            <person name="Boyd A."/>
            <person name="Carlson A."/>
            <person name="Copeland A."/>
            <person name="Coutinho P.M."/>
            <person name="de Vries R.P."/>
            <person name="Ferreira P."/>
            <person name="Findley K."/>
            <person name="Foster B."/>
            <person name="Gaskell J."/>
            <person name="Glotzer D."/>
            <person name="Gorecki P."/>
            <person name="Heitman J."/>
            <person name="Hesse C."/>
            <person name="Hori C."/>
            <person name="Igarashi K."/>
            <person name="Jurgens J.A."/>
            <person name="Kallen N."/>
            <person name="Kersten P."/>
            <person name="Kohler A."/>
            <person name="Kuees U."/>
            <person name="Kumar T.K.A."/>
            <person name="Kuo A."/>
            <person name="LaButti K."/>
            <person name="Larrondo L.F."/>
            <person name="Lindquist E."/>
            <person name="Ling A."/>
            <person name="Lombard V."/>
            <person name="Lucas S."/>
            <person name="Lundell T."/>
            <person name="Martin R."/>
            <person name="McLaughlin D.J."/>
            <person name="Morgenstern I."/>
            <person name="Morin E."/>
            <person name="Murat C."/>
            <person name="Nagy L.G."/>
            <person name="Nolan M."/>
            <person name="Ohm R.A."/>
            <person name="Patyshakuliyeva A."/>
            <person name="Rokas A."/>
            <person name="Ruiz-Duenas F.J."/>
            <person name="Sabat G."/>
            <person name="Salamov A."/>
            <person name="Samejima M."/>
            <person name="Schmutz J."/>
            <person name="Slot J.C."/>
            <person name="St John F."/>
            <person name="Stenlid J."/>
            <person name="Sun H."/>
            <person name="Sun S."/>
            <person name="Syed K."/>
            <person name="Tsang A."/>
            <person name="Wiebenga A."/>
            <person name="Young D."/>
            <person name="Pisabarro A."/>
            <person name="Eastwood D.C."/>
            <person name="Martin F."/>
            <person name="Cullen D."/>
            <person name="Grigoriev I.V."/>
            <person name="Hibbett D.S."/>
        </authorList>
    </citation>
    <scope>NUCLEOTIDE SEQUENCE [LARGE SCALE GENOMIC DNA]</scope>
    <source>
        <strain evidence="3">RWD-64-598 SS2</strain>
    </source>
</reference>
<dbReference type="EMBL" id="JH711584">
    <property type="protein sequence ID" value="EIW77234.1"/>
    <property type="molecule type" value="Genomic_DNA"/>
</dbReference>
<sequence>MVSNSRRSAMYRKSSGWRQRSTASGIRRRSEISLCKVLQVSFRGTKSREMDPSSMLVILPASDNLKVWFKVAEVIARIMEPECDEMEVHTVLRIELSAFRSAFKFQNDIRERIEPKDEEGTSGGSWVALPTKGGSGFPAGTQARTVVEERRALGTQKEGTRGSASPRNAKSRLCDHSCQFSPLFAFADVHPVRAKPSEQVLRDSLYVDRLSGERVDGLGGGTSRG</sequence>